<dbReference type="PANTHER" id="PTHR42951:SF14">
    <property type="entry name" value="METALLO-BETA-LACTAMASE SUPERFAMILY PROTEIN"/>
    <property type="match status" value="1"/>
</dbReference>
<organism evidence="2 3">
    <name type="scientific">Clostridioides difficile (strain CD196)</name>
    <name type="common">Peptoclostridium difficile</name>
    <dbReference type="NCBI Taxonomy" id="645462"/>
    <lineage>
        <taxon>Bacteria</taxon>
        <taxon>Bacillati</taxon>
        <taxon>Bacillota</taxon>
        <taxon>Clostridia</taxon>
        <taxon>Peptostreptococcales</taxon>
        <taxon>Peptostreptococcaceae</taxon>
        <taxon>Clostridioides</taxon>
    </lineage>
</organism>
<dbReference type="HOGENOM" id="CLU_061754_1_0_9"/>
<name>A0A0H3N3P2_CLODC</name>
<evidence type="ECO:0000313" key="2">
    <source>
        <dbReference type="EMBL" id="CBA60715.1"/>
    </source>
</evidence>
<protein>
    <submittedName>
        <fullName evidence="2">Metallo-beta-lactamase superfamily protein</fullName>
    </submittedName>
</protein>
<accession>A0A0H3N3P2</accession>
<dbReference type="InterPro" id="IPR050855">
    <property type="entry name" value="NDM-1-like"/>
</dbReference>
<proteinExistence type="predicted"/>
<feature type="domain" description="Metallo-beta-lactamase" evidence="1">
    <location>
        <begin position="42"/>
        <end position="233"/>
    </location>
</feature>
<dbReference type="CDD" id="cd07743">
    <property type="entry name" value="metallo-hydrolase-like_MBL-fold"/>
    <property type="match status" value="1"/>
</dbReference>
<evidence type="ECO:0000313" key="3">
    <source>
        <dbReference type="Proteomes" id="UP000002068"/>
    </source>
</evidence>
<dbReference type="InterPro" id="IPR036866">
    <property type="entry name" value="RibonucZ/Hydroxyglut_hydro"/>
</dbReference>
<dbReference type="Gene3D" id="3.60.15.10">
    <property type="entry name" value="Ribonuclease Z/Hydroxyacylglutathione hydrolase-like"/>
    <property type="match status" value="1"/>
</dbReference>
<sequence>MFLYSFILVSNKLYHKYCQNEVRKVNLTKVKGNTFFIKGGTNTGIYVFEDNTALMIDPGLCGSRPRRVNKVLDENNIQVRYIINTHGHDDHYGACNQFKEYYKDVCIMSSEYDKLYIENPELFSKYIVGGKSNVFMDNILKNKMLDDIKIDKSIEVGKIELNNEMFDIIEFQGHTPGSIAVLTKDNVIFVGDLLIGDEILSKYDFLFLYDIQEQINSLEKLKNIDFEYLVLGHGKQVISKEDSYKLIEKHLNALKKYLYQIRELLVEPKSLEILLKNIINNNNLSNNYKEYHFFKSSLVSVISYLVDLEEIGYILENGELLYYTKTK</sequence>
<dbReference type="InterPro" id="IPR001279">
    <property type="entry name" value="Metallo-B-lactamas"/>
</dbReference>
<evidence type="ECO:0000259" key="1">
    <source>
        <dbReference type="SMART" id="SM00849"/>
    </source>
</evidence>
<dbReference type="SUPFAM" id="SSF56281">
    <property type="entry name" value="Metallo-hydrolase/oxidoreductase"/>
    <property type="match status" value="1"/>
</dbReference>
<dbReference type="KEGG" id="cdc:CD196_0363"/>
<gene>
    <name evidence="2" type="ordered locus">CD196_0363</name>
</gene>
<reference evidence="2 3" key="1">
    <citation type="journal article" date="2009" name="Genome Biol.">
        <title>Comparative genome and phenotypic analysis of Clostridium difficile 027 strains provides insight into the evolution of a hypervirulent bacterium.</title>
        <authorList>
            <person name="Stabler R.A."/>
            <person name="He M."/>
            <person name="Dawson L."/>
            <person name="Martin M."/>
            <person name="Valiente E."/>
            <person name="Corton C."/>
            <person name="Lawley T.D."/>
            <person name="Sebaihia M."/>
            <person name="Quail M.A."/>
            <person name="Rose G."/>
            <person name="Gerding D.N."/>
            <person name="Gibert M."/>
            <person name="Popoff M.R."/>
            <person name="Parkhill J."/>
            <person name="Dougan G."/>
            <person name="Wren B.W."/>
        </authorList>
    </citation>
    <scope>NUCLEOTIDE SEQUENCE [LARGE SCALE GENOMIC DNA]</scope>
    <source>
        <strain evidence="2 3">CD196</strain>
    </source>
</reference>
<dbReference type="Pfam" id="PF00753">
    <property type="entry name" value="Lactamase_B"/>
    <property type="match status" value="1"/>
</dbReference>
<dbReference type="PANTHER" id="PTHR42951">
    <property type="entry name" value="METALLO-BETA-LACTAMASE DOMAIN-CONTAINING"/>
    <property type="match status" value="1"/>
</dbReference>
<dbReference type="Proteomes" id="UP000002068">
    <property type="component" value="Chromosome"/>
</dbReference>
<dbReference type="AlphaFoldDB" id="A0A0H3N3P2"/>
<dbReference type="SMART" id="SM00849">
    <property type="entry name" value="Lactamase_B"/>
    <property type="match status" value="1"/>
</dbReference>
<dbReference type="EMBL" id="FN538970">
    <property type="protein sequence ID" value="CBA60715.1"/>
    <property type="molecule type" value="Genomic_DNA"/>
</dbReference>